<sequence length="209" mass="23711">MLRRSSRKPEIAFVQHAMVLLIPQPEAGTEQAGPDARGAGKQRRMDIAQALRASLTDEFEAQRCVVGIGRSYEGLEGIRQGYREAVKAVRLGSKSQAEEGCVYYGDLGVYRLLHPLYHEEELKRLYEETIGPLVQYDRMHSGRLAETLSEFFACNGSLADTAEKLYIHVNTIKYRLDKIAQLTGCRVHDAEERLLLHMGLKIYHYLQSE</sequence>
<name>A0ABY4S283_9BACL</name>
<dbReference type="EMBL" id="CP027059">
    <property type="protein sequence ID" value="UQZ87523.1"/>
    <property type="molecule type" value="Genomic_DNA"/>
</dbReference>
<feature type="domain" description="PucR C-terminal helix-turn-helix" evidence="2">
    <location>
        <begin position="144"/>
        <end position="202"/>
    </location>
</feature>
<dbReference type="InterPro" id="IPR042070">
    <property type="entry name" value="PucR_C-HTH_sf"/>
</dbReference>
<dbReference type="InterPro" id="IPR025736">
    <property type="entry name" value="PucR_C-HTH_dom"/>
</dbReference>
<proteinExistence type="inferred from homology"/>
<dbReference type="InterPro" id="IPR041522">
    <property type="entry name" value="CdaR_GGDEF"/>
</dbReference>
<dbReference type="Gene3D" id="1.10.10.2840">
    <property type="entry name" value="PucR C-terminal helix-turn-helix domain"/>
    <property type="match status" value="1"/>
</dbReference>
<dbReference type="InterPro" id="IPR051448">
    <property type="entry name" value="CdaR-like_regulators"/>
</dbReference>
<gene>
    <name evidence="4" type="primary">cdaR_3</name>
    <name evidence="4" type="ORF">SK3146_06825</name>
</gene>
<feature type="domain" description="CdaR GGDEF-like" evidence="3">
    <location>
        <begin position="3"/>
        <end position="91"/>
    </location>
</feature>
<dbReference type="Proteomes" id="UP001057134">
    <property type="component" value="Chromosome"/>
</dbReference>
<reference evidence="4" key="2">
    <citation type="journal article" date="2021" name="J Anim Sci Technol">
        <title>Complete genome sequence of Paenibacillus konkukensis sp. nov. SK3146 as a potential probiotic strain.</title>
        <authorList>
            <person name="Jung H.I."/>
            <person name="Park S."/>
            <person name="Niu K.M."/>
            <person name="Lee S.W."/>
            <person name="Kothari D."/>
            <person name="Yi K.J."/>
            <person name="Kim S.K."/>
        </authorList>
    </citation>
    <scope>NUCLEOTIDE SEQUENCE</scope>
    <source>
        <strain evidence="4">SK3146</strain>
    </source>
</reference>
<evidence type="ECO:0000256" key="1">
    <source>
        <dbReference type="ARBA" id="ARBA00006754"/>
    </source>
</evidence>
<evidence type="ECO:0000259" key="3">
    <source>
        <dbReference type="Pfam" id="PF17853"/>
    </source>
</evidence>
<dbReference type="PANTHER" id="PTHR33744">
    <property type="entry name" value="CARBOHYDRATE DIACID REGULATOR"/>
    <property type="match status" value="1"/>
</dbReference>
<dbReference type="Pfam" id="PF13556">
    <property type="entry name" value="HTH_30"/>
    <property type="match status" value="1"/>
</dbReference>
<evidence type="ECO:0000259" key="2">
    <source>
        <dbReference type="Pfam" id="PF13556"/>
    </source>
</evidence>
<accession>A0ABY4S283</accession>
<organism evidence="4 5">
    <name type="scientific">Paenibacillus konkukensis</name>
    <dbReference type="NCBI Taxonomy" id="2020716"/>
    <lineage>
        <taxon>Bacteria</taxon>
        <taxon>Bacillati</taxon>
        <taxon>Bacillota</taxon>
        <taxon>Bacilli</taxon>
        <taxon>Bacillales</taxon>
        <taxon>Paenibacillaceae</taxon>
        <taxon>Paenibacillus</taxon>
    </lineage>
</organism>
<dbReference type="PANTHER" id="PTHR33744:SF1">
    <property type="entry name" value="DNA-BINDING TRANSCRIPTIONAL ACTIVATOR ADER"/>
    <property type="match status" value="1"/>
</dbReference>
<evidence type="ECO:0000313" key="4">
    <source>
        <dbReference type="EMBL" id="UQZ87523.1"/>
    </source>
</evidence>
<protein>
    <submittedName>
        <fullName evidence="4">Carbohydrate diacid regulator</fullName>
    </submittedName>
</protein>
<evidence type="ECO:0000313" key="5">
    <source>
        <dbReference type="Proteomes" id="UP001057134"/>
    </source>
</evidence>
<dbReference type="Pfam" id="PF17853">
    <property type="entry name" value="GGDEF_2"/>
    <property type="match status" value="1"/>
</dbReference>
<reference evidence="4" key="1">
    <citation type="submission" date="2018-02" db="EMBL/GenBank/DDBJ databases">
        <authorList>
            <person name="Kim S.-K."/>
            <person name="Jung H.-I."/>
            <person name="Lee S.-W."/>
        </authorList>
    </citation>
    <scope>NUCLEOTIDE SEQUENCE</scope>
    <source>
        <strain evidence="4">SK3146</strain>
    </source>
</reference>
<comment type="similarity">
    <text evidence="1">Belongs to the CdaR family.</text>
</comment>
<keyword evidence="5" id="KW-1185">Reference proteome</keyword>